<dbReference type="AlphaFoldDB" id="A0A532V9V1"/>
<protein>
    <recommendedName>
        <fullName evidence="2">peptidylprolyl isomerase</fullName>
        <ecNumber evidence="2">5.2.1.8</ecNumber>
    </recommendedName>
</protein>
<dbReference type="PANTHER" id="PTHR47245:SF1">
    <property type="entry name" value="FOLDASE PROTEIN PRSA"/>
    <property type="match status" value="1"/>
</dbReference>
<evidence type="ECO:0000256" key="1">
    <source>
        <dbReference type="ARBA" id="ARBA00000971"/>
    </source>
</evidence>
<dbReference type="Pfam" id="PF13145">
    <property type="entry name" value="Rotamase_2"/>
    <property type="match status" value="1"/>
</dbReference>
<evidence type="ECO:0000313" key="9">
    <source>
        <dbReference type="EMBL" id="TKJ43975.1"/>
    </source>
</evidence>
<proteinExistence type="predicted"/>
<dbReference type="EMBL" id="NJBO01000002">
    <property type="protein sequence ID" value="TKJ43975.1"/>
    <property type="molecule type" value="Genomic_DNA"/>
</dbReference>
<evidence type="ECO:0000256" key="7">
    <source>
        <dbReference type="SAM" id="Phobius"/>
    </source>
</evidence>
<keyword evidence="3" id="KW-0732">Signal</keyword>
<sequence length="316" mass="35662">MRKESAKKKSVRKEPMNKKRWLPWAIVIGAVVVLVAVLLILNPPFVQSIVGGSDVDGADTKIVARVGSSKLTLQDYQTLVTLYVPPESRNQVDPMEIISVWIEQEIVYRQAKRMGLEKRDTVRAALDQLSFAYEINRKQVLTQAWLSEASKNITVSQDKLRGYFNAHKEEFLYEVKVSQIVVSDPIVATQIHQQLKGGADFLKLAEQHTLDPLKGEPSSYIPRGSGLLTLAMEDAVFALGPGEFTEPLFTPQGLSMIFKLIDKRKVRKDIEFKEVASYLQAMLSNERAEQVITQKVDSLKNAAQSEIEIRIENLFY</sequence>
<feature type="domain" description="PpiC" evidence="8">
    <location>
        <begin position="172"/>
        <end position="257"/>
    </location>
</feature>
<feature type="transmembrane region" description="Helical" evidence="7">
    <location>
        <begin position="21"/>
        <end position="41"/>
    </location>
</feature>
<dbReference type="SUPFAM" id="SSF54534">
    <property type="entry name" value="FKBP-like"/>
    <property type="match status" value="1"/>
</dbReference>
<dbReference type="InterPro" id="IPR050245">
    <property type="entry name" value="PrsA_foldase"/>
</dbReference>
<evidence type="ECO:0000259" key="8">
    <source>
        <dbReference type="PROSITE" id="PS50198"/>
    </source>
</evidence>
<comment type="catalytic activity">
    <reaction evidence="1">
        <text>[protein]-peptidylproline (omega=180) = [protein]-peptidylproline (omega=0)</text>
        <dbReference type="Rhea" id="RHEA:16237"/>
        <dbReference type="Rhea" id="RHEA-COMP:10747"/>
        <dbReference type="Rhea" id="RHEA-COMP:10748"/>
        <dbReference type="ChEBI" id="CHEBI:83833"/>
        <dbReference type="ChEBI" id="CHEBI:83834"/>
        <dbReference type="EC" id="5.2.1.8"/>
    </reaction>
</comment>
<dbReference type="Proteomes" id="UP000317778">
    <property type="component" value="Unassembled WGS sequence"/>
</dbReference>
<dbReference type="EC" id="5.2.1.8" evidence="2"/>
<dbReference type="PROSITE" id="PS50198">
    <property type="entry name" value="PPIC_PPIASE_2"/>
    <property type="match status" value="1"/>
</dbReference>
<keyword evidence="7" id="KW-0812">Transmembrane</keyword>
<evidence type="ECO:0000256" key="5">
    <source>
        <dbReference type="ARBA" id="ARBA00023235"/>
    </source>
</evidence>
<name>A0A532V9V1_UNCT6</name>
<evidence type="ECO:0000256" key="3">
    <source>
        <dbReference type="ARBA" id="ARBA00022729"/>
    </source>
</evidence>
<gene>
    <name evidence="9" type="ORF">CEE36_02325</name>
</gene>
<keyword evidence="4 6" id="KW-0697">Rotamase</keyword>
<keyword evidence="5 6" id="KW-0413">Isomerase</keyword>
<evidence type="ECO:0000256" key="6">
    <source>
        <dbReference type="PROSITE-ProRule" id="PRU00278"/>
    </source>
</evidence>
<keyword evidence="7" id="KW-1133">Transmembrane helix</keyword>
<evidence type="ECO:0000313" key="10">
    <source>
        <dbReference type="Proteomes" id="UP000317778"/>
    </source>
</evidence>
<dbReference type="InterPro" id="IPR000297">
    <property type="entry name" value="PPIase_PpiC"/>
</dbReference>
<reference evidence="9 10" key="1">
    <citation type="submission" date="2017-06" db="EMBL/GenBank/DDBJ databases">
        <title>Novel microbial phyla capable of carbon fixation and sulfur reduction in deep-sea sediments.</title>
        <authorList>
            <person name="Huang J."/>
            <person name="Baker B."/>
            <person name="Wang Y."/>
        </authorList>
    </citation>
    <scope>NUCLEOTIDE SEQUENCE [LARGE SCALE GENOMIC DNA]</scope>
    <source>
        <strain evidence="9">B3_TA06</strain>
    </source>
</reference>
<accession>A0A532V9V1</accession>
<evidence type="ECO:0000256" key="2">
    <source>
        <dbReference type="ARBA" id="ARBA00013194"/>
    </source>
</evidence>
<dbReference type="InterPro" id="IPR046357">
    <property type="entry name" value="PPIase_dom_sf"/>
</dbReference>
<dbReference type="InterPro" id="IPR027304">
    <property type="entry name" value="Trigger_fact/SurA_dom_sf"/>
</dbReference>
<organism evidence="9 10">
    <name type="scientific">candidate division TA06 bacterium B3_TA06</name>
    <dbReference type="NCBI Taxonomy" id="2012487"/>
    <lineage>
        <taxon>Bacteria</taxon>
        <taxon>Bacteria division TA06</taxon>
    </lineage>
</organism>
<keyword evidence="7" id="KW-0472">Membrane</keyword>
<dbReference type="GO" id="GO:0003755">
    <property type="term" value="F:peptidyl-prolyl cis-trans isomerase activity"/>
    <property type="evidence" value="ECO:0007669"/>
    <property type="project" value="UniProtKB-KW"/>
</dbReference>
<dbReference type="Gene3D" id="3.10.50.40">
    <property type="match status" value="1"/>
</dbReference>
<comment type="caution">
    <text evidence="9">The sequence shown here is derived from an EMBL/GenBank/DDBJ whole genome shotgun (WGS) entry which is preliminary data.</text>
</comment>
<dbReference type="PANTHER" id="PTHR47245">
    <property type="entry name" value="PEPTIDYLPROLYL ISOMERASE"/>
    <property type="match status" value="1"/>
</dbReference>
<dbReference type="SUPFAM" id="SSF109998">
    <property type="entry name" value="Triger factor/SurA peptide-binding domain-like"/>
    <property type="match status" value="1"/>
</dbReference>
<evidence type="ECO:0000256" key="4">
    <source>
        <dbReference type="ARBA" id="ARBA00023110"/>
    </source>
</evidence>